<evidence type="ECO:0000313" key="1">
    <source>
        <dbReference type="EMBL" id="AWI84279.1"/>
    </source>
</evidence>
<dbReference type="AlphaFoldDB" id="A0A2U8HEF8"/>
<dbReference type="EMBL" id="CP022189">
    <property type="protein sequence ID" value="AWI84279.1"/>
    <property type="molecule type" value="Genomic_DNA"/>
</dbReference>
<proteinExistence type="predicted"/>
<dbReference type="KEGG" id="ypac:CEW88_11635"/>
<dbReference type="Proteomes" id="UP000244915">
    <property type="component" value="Chromosome 1"/>
</dbReference>
<reference evidence="1 2" key="1">
    <citation type="submission" date="2017-06" db="EMBL/GenBank/DDBJ databases">
        <title>Yangia sp. YSBP01 complete genome sequence.</title>
        <authorList>
            <person name="Woo J.-H."/>
            <person name="Kim H.-S."/>
        </authorList>
    </citation>
    <scope>NUCLEOTIDE SEQUENCE [LARGE SCALE GENOMIC DNA]</scope>
    <source>
        <strain evidence="1 2">YSBP01</strain>
    </source>
</reference>
<sequence>MPDPLSYNARAMRELSEAIALAREVARDGAALRQGSARERELAKIAAELGAMIQTLGRDLEISAADLQEMIRAPFDQRGRLN</sequence>
<name>A0A2U8HEF8_9RHOB</name>
<protein>
    <submittedName>
        <fullName evidence="1">Uncharacterized protein</fullName>
    </submittedName>
</protein>
<evidence type="ECO:0000313" key="2">
    <source>
        <dbReference type="Proteomes" id="UP000244915"/>
    </source>
</evidence>
<accession>A0A2U8HEF8</accession>
<dbReference type="RefSeq" id="WP_108966973.1">
    <property type="nucleotide sequence ID" value="NZ_CP022189.1"/>
</dbReference>
<gene>
    <name evidence="1" type="ORF">CEW88_11635</name>
</gene>
<organism evidence="1 2">
    <name type="scientific">Alloyangia pacifica</name>
    <dbReference type="NCBI Taxonomy" id="311180"/>
    <lineage>
        <taxon>Bacteria</taxon>
        <taxon>Pseudomonadati</taxon>
        <taxon>Pseudomonadota</taxon>
        <taxon>Alphaproteobacteria</taxon>
        <taxon>Rhodobacterales</taxon>
        <taxon>Roseobacteraceae</taxon>
        <taxon>Alloyangia</taxon>
    </lineage>
</organism>